<dbReference type="AlphaFoldDB" id="A0A1W0E2K5"/>
<dbReference type="GO" id="GO:0016887">
    <property type="term" value="F:ATP hydrolysis activity"/>
    <property type="evidence" value="ECO:0007669"/>
    <property type="project" value="InterPro"/>
</dbReference>
<dbReference type="PANTHER" id="PTHR23389:SF6">
    <property type="entry name" value="REPLICATION FACTOR C SUBUNIT 1"/>
    <property type="match status" value="1"/>
</dbReference>
<dbReference type="InterPro" id="IPR003959">
    <property type="entry name" value="ATPase_AAA_core"/>
</dbReference>
<keyword evidence="3" id="KW-0235">DNA replication</keyword>
<dbReference type="SUPFAM" id="SSF52540">
    <property type="entry name" value="P-loop containing nucleoside triphosphate hydrolases"/>
    <property type="match status" value="1"/>
</dbReference>
<comment type="caution">
    <text evidence="5">The sequence shown here is derived from an EMBL/GenBank/DDBJ whole genome shotgun (WGS) entry which is preliminary data.</text>
</comment>
<feature type="domain" description="BRCT" evidence="4">
    <location>
        <begin position="1"/>
        <end position="75"/>
    </location>
</feature>
<organism evidence="5 7">
    <name type="scientific">Ecytonucleospora hepatopenaei</name>
    <dbReference type="NCBI Taxonomy" id="646526"/>
    <lineage>
        <taxon>Eukaryota</taxon>
        <taxon>Fungi</taxon>
        <taxon>Fungi incertae sedis</taxon>
        <taxon>Microsporidia</taxon>
        <taxon>Enterocytozoonidae</taxon>
        <taxon>Ecytonucleospora</taxon>
    </lineage>
</organism>
<evidence type="ECO:0000313" key="5">
    <source>
        <dbReference type="EMBL" id="OQS53475.1"/>
    </source>
</evidence>
<dbReference type="VEuPathDB" id="MicrosporidiaDB:EHP00_2737"/>
<dbReference type="Proteomes" id="UP000192758">
    <property type="component" value="Unassembled WGS sequence"/>
</dbReference>
<dbReference type="Pfam" id="PF00004">
    <property type="entry name" value="AAA"/>
    <property type="match status" value="1"/>
</dbReference>
<dbReference type="InterPro" id="IPR013725">
    <property type="entry name" value="DNA_replication_fac_RFC1_C"/>
</dbReference>
<dbReference type="InterPro" id="IPR012178">
    <property type="entry name" value="RFC1"/>
</dbReference>
<dbReference type="SUPFAM" id="SSF48019">
    <property type="entry name" value="post-AAA+ oligomerization domain-like"/>
    <property type="match status" value="1"/>
</dbReference>
<evidence type="ECO:0000313" key="7">
    <source>
        <dbReference type="Proteomes" id="UP000192758"/>
    </source>
</evidence>
<dbReference type="GO" id="GO:0005524">
    <property type="term" value="F:ATP binding"/>
    <property type="evidence" value="ECO:0007669"/>
    <property type="project" value="InterPro"/>
</dbReference>
<dbReference type="GO" id="GO:0006271">
    <property type="term" value="P:DNA strand elongation involved in DNA replication"/>
    <property type="evidence" value="ECO:0007669"/>
    <property type="project" value="UniProtKB-ARBA"/>
</dbReference>
<dbReference type="PIRSF" id="PIRSF036578">
    <property type="entry name" value="RFC1"/>
    <property type="match status" value="1"/>
</dbReference>
<dbReference type="SMART" id="SM00292">
    <property type="entry name" value="BRCT"/>
    <property type="match status" value="1"/>
</dbReference>
<dbReference type="GO" id="GO:0003689">
    <property type="term" value="F:DNA clamp loader activity"/>
    <property type="evidence" value="ECO:0007669"/>
    <property type="project" value="InterPro"/>
</dbReference>
<dbReference type="PROSITE" id="PS50172">
    <property type="entry name" value="BRCT"/>
    <property type="match status" value="1"/>
</dbReference>
<dbReference type="VEuPathDB" id="MicrosporidiaDB:EHP00_625"/>
<sequence>MKNLPLSNKTFVFTGNMEMDREEATYKVIELGGRCTKALSGKTTFLVAGDNPGQSKMAKAKKLKIEILNEVEFIKMISVDMDQEIDKNAKFHSSVEKIDISDFGESIGDSAEWGKEPSKTKDKNTIYSNVLGWAEKYRPRNSNEIIGNKGALEQIREFIGNKENKKCLFISGSPGLGKTTAVQVICKELNVELLEFNASDVRSKKTLVEQVKNKISTNSVLKGKRIVLMDEVDGMTSDRGGLAELNQIIKNSNVQFICIANDRQHLKLKTLINNSSEVKFKKLLVATILPRLKSILKSEGCFLPDTVLTEICMRCNQDIRYILNVLQRNKDIKNIKDLKVESKDISKNTFEIVAQLFKPLNCNKKLELFFEDYTILPLFMHEMYIKAHAFEWGKRKINEDVTIEKIHMASEALSFGDVIDGQIHGSAQNYSLLPAFGLFSCLIPGQIRLNSQIVFPQYLGKLSKITSIGKKIANMALSSKVNMEDFSIYFCVILQRLSFLLEQSLVMECVGLMLFYDIDKDMLYDMFKLFNIEIKNISSKTKSSLTKEYNKHKPVTSIKKEAKSINEDDFISD</sequence>
<protein>
    <recommendedName>
        <fullName evidence="2">Replication factor C subunit 1</fullName>
    </recommendedName>
</protein>
<dbReference type="PANTHER" id="PTHR23389">
    <property type="entry name" value="CHROMOSOME TRANSMISSION FIDELITY FACTOR 18"/>
    <property type="match status" value="1"/>
</dbReference>
<dbReference type="Pfam" id="PF08519">
    <property type="entry name" value="RFC1"/>
    <property type="match status" value="1"/>
</dbReference>
<dbReference type="GO" id="GO:0003677">
    <property type="term" value="F:DNA binding"/>
    <property type="evidence" value="ECO:0007669"/>
    <property type="project" value="InterPro"/>
</dbReference>
<proteinExistence type="inferred from homology"/>
<dbReference type="Gene3D" id="1.20.272.10">
    <property type="match status" value="1"/>
</dbReference>
<dbReference type="GO" id="GO:0005663">
    <property type="term" value="C:DNA replication factor C complex"/>
    <property type="evidence" value="ECO:0007669"/>
    <property type="project" value="InterPro"/>
</dbReference>
<dbReference type="GO" id="GO:0006281">
    <property type="term" value="P:DNA repair"/>
    <property type="evidence" value="ECO:0007669"/>
    <property type="project" value="InterPro"/>
</dbReference>
<evidence type="ECO:0000256" key="2">
    <source>
        <dbReference type="ARBA" id="ARBA00020401"/>
    </source>
</evidence>
<dbReference type="Pfam" id="PF00533">
    <property type="entry name" value="BRCT"/>
    <property type="match status" value="1"/>
</dbReference>
<dbReference type="InterPro" id="IPR003593">
    <property type="entry name" value="AAA+_ATPase"/>
</dbReference>
<dbReference type="GO" id="GO:0005634">
    <property type="term" value="C:nucleus"/>
    <property type="evidence" value="ECO:0007669"/>
    <property type="project" value="TreeGrafter"/>
</dbReference>
<gene>
    <name evidence="5" type="primary">RFC1</name>
    <name evidence="6" type="ORF">EHP00_2737</name>
    <name evidence="5" type="ORF">EHP00_625</name>
</gene>
<dbReference type="Gene3D" id="3.40.50.10190">
    <property type="entry name" value="BRCT domain"/>
    <property type="match status" value="1"/>
</dbReference>
<comment type="similarity">
    <text evidence="1">Belongs to the activator 1 large subunit family.</text>
</comment>
<reference evidence="5 7" key="1">
    <citation type="journal article" date="2017" name="Environ. Microbiol.">
        <title>Decay of the glycolytic pathway and adaptation to intranuclear parasitism within Enterocytozoonidae microsporidia.</title>
        <authorList>
            <person name="Wiredu Boakye D."/>
            <person name="Jaroenlak P."/>
            <person name="Prachumwat A."/>
            <person name="Williams T.A."/>
            <person name="Bateman K.S."/>
            <person name="Itsathitphaisarn O."/>
            <person name="Sritunyalucksana K."/>
            <person name="Paszkiewicz K.H."/>
            <person name="Moore K.A."/>
            <person name="Stentiford G.D."/>
            <person name="Williams B.A."/>
        </authorList>
    </citation>
    <scope>NUCLEOTIDE SEQUENCE [LARGE SCALE GENOMIC DNA]</scope>
    <source>
        <strain evidence="5 7">TH1</strain>
    </source>
</reference>
<evidence type="ECO:0000259" key="4">
    <source>
        <dbReference type="PROSITE" id="PS50172"/>
    </source>
</evidence>
<dbReference type="EMBL" id="MNPJ01000032">
    <property type="protein sequence ID" value="OQS53475.1"/>
    <property type="molecule type" value="Genomic_DNA"/>
</dbReference>
<evidence type="ECO:0000256" key="1">
    <source>
        <dbReference type="ARBA" id="ARBA00006116"/>
    </source>
</evidence>
<evidence type="ECO:0000256" key="3">
    <source>
        <dbReference type="ARBA" id="ARBA00022705"/>
    </source>
</evidence>
<dbReference type="Gene3D" id="1.10.8.60">
    <property type="match status" value="1"/>
</dbReference>
<dbReference type="InterPro" id="IPR036420">
    <property type="entry name" value="BRCT_dom_sf"/>
</dbReference>
<dbReference type="InterPro" id="IPR027417">
    <property type="entry name" value="P-loop_NTPase"/>
</dbReference>
<dbReference type="CDD" id="cd17748">
    <property type="entry name" value="BRCT_DNA_ligase_like"/>
    <property type="match status" value="1"/>
</dbReference>
<evidence type="ECO:0000313" key="6">
    <source>
        <dbReference type="EMBL" id="OQS55230.1"/>
    </source>
</evidence>
<name>A0A1W0E2K5_9MICR</name>
<dbReference type="EMBL" id="MNPJ01000012">
    <property type="protein sequence ID" value="OQS55230.1"/>
    <property type="molecule type" value="Genomic_DNA"/>
</dbReference>
<dbReference type="Gene3D" id="3.40.50.300">
    <property type="entry name" value="P-loop containing nucleotide triphosphate hydrolases"/>
    <property type="match status" value="1"/>
</dbReference>
<dbReference type="InterPro" id="IPR008921">
    <property type="entry name" value="DNA_pol3_clamp-load_cplx_C"/>
</dbReference>
<keyword evidence="7" id="KW-1185">Reference proteome</keyword>
<dbReference type="CDD" id="cd00009">
    <property type="entry name" value="AAA"/>
    <property type="match status" value="1"/>
</dbReference>
<dbReference type="STRING" id="646526.A0A1W0E2K5"/>
<dbReference type="OrthoDB" id="446168at2759"/>
<dbReference type="SMART" id="SM00382">
    <property type="entry name" value="AAA"/>
    <property type="match status" value="1"/>
</dbReference>
<dbReference type="InterPro" id="IPR001357">
    <property type="entry name" value="BRCT_dom"/>
</dbReference>
<dbReference type="SUPFAM" id="SSF52113">
    <property type="entry name" value="BRCT domain"/>
    <property type="match status" value="1"/>
</dbReference>
<accession>A0A1W0E2K5</accession>